<evidence type="ECO:0000313" key="3">
    <source>
        <dbReference type="Proteomes" id="UP000248066"/>
    </source>
</evidence>
<comment type="caution">
    <text evidence="2">The sequence shown here is derived from an EMBL/GenBank/DDBJ whole genome shotgun (WGS) entry which is preliminary data.</text>
</comment>
<dbReference type="RefSeq" id="WP_110520468.1">
    <property type="nucleotide sequence ID" value="NZ_PDOF01000002.1"/>
</dbReference>
<evidence type="ECO:0000256" key="1">
    <source>
        <dbReference type="SAM" id="Phobius"/>
    </source>
</evidence>
<dbReference type="OrthoDB" id="10010009at2"/>
<gene>
    <name evidence="2" type="ORF">CR205_12940</name>
</gene>
<keyword evidence="1" id="KW-1133">Transmembrane helix</keyword>
<proteinExistence type="predicted"/>
<organism evidence="2 3">
    <name type="scientific">Alteribacter lacisalsi</name>
    <dbReference type="NCBI Taxonomy" id="2045244"/>
    <lineage>
        <taxon>Bacteria</taxon>
        <taxon>Bacillati</taxon>
        <taxon>Bacillota</taxon>
        <taxon>Bacilli</taxon>
        <taxon>Bacillales</taxon>
        <taxon>Bacillaceae</taxon>
        <taxon>Alteribacter</taxon>
    </lineage>
</organism>
<accession>A0A2W0HIH3</accession>
<sequence length="228" mass="27421">MTKYLLKAFWYLMGFVIFNLIGLLLDLIDFFKLIGFNVPTNWILVNPPHSYIYFGLICIVIYLTLVIFFLYHDYKQLVQNISNSDIAKLDEMAKVFPKDMIYYFIDNLEQTRVLSINQIENYEEGTRRFSSPDMALSNRRIEKARKKFLVSFRDFIDFTDEKFNPISNPNFIKFYGGMSELELLKDENFEEDEKQYLTKARNLNERWNEFHKVILKVEPGYVWKKERE</sequence>
<dbReference type="Proteomes" id="UP000248066">
    <property type="component" value="Unassembled WGS sequence"/>
</dbReference>
<keyword evidence="3" id="KW-1185">Reference proteome</keyword>
<name>A0A2W0HIH3_9BACI</name>
<keyword evidence="1" id="KW-0812">Transmembrane</keyword>
<feature type="transmembrane region" description="Helical" evidence="1">
    <location>
        <begin position="9"/>
        <end position="31"/>
    </location>
</feature>
<protein>
    <submittedName>
        <fullName evidence="2">Uncharacterized protein</fullName>
    </submittedName>
</protein>
<dbReference type="EMBL" id="PDOF01000002">
    <property type="protein sequence ID" value="PYZ96609.1"/>
    <property type="molecule type" value="Genomic_DNA"/>
</dbReference>
<dbReference type="AlphaFoldDB" id="A0A2W0HIH3"/>
<reference evidence="2 3" key="1">
    <citation type="submission" date="2017-10" db="EMBL/GenBank/DDBJ databases">
        <title>Bacillus sp. nov., a halophilic bacterium isolated from a Yangshapao Lake.</title>
        <authorList>
            <person name="Wang H."/>
        </authorList>
    </citation>
    <scope>NUCLEOTIDE SEQUENCE [LARGE SCALE GENOMIC DNA]</scope>
    <source>
        <strain evidence="2 3">YSP-3</strain>
    </source>
</reference>
<keyword evidence="1" id="KW-0472">Membrane</keyword>
<evidence type="ECO:0000313" key="2">
    <source>
        <dbReference type="EMBL" id="PYZ96609.1"/>
    </source>
</evidence>
<feature type="transmembrane region" description="Helical" evidence="1">
    <location>
        <begin position="51"/>
        <end position="71"/>
    </location>
</feature>